<feature type="transmembrane region" description="Helical" evidence="4">
    <location>
        <begin position="124"/>
        <end position="146"/>
    </location>
</feature>
<accession>A0ABR3Q1I4</accession>
<dbReference type="PANTHER" id="PTHR43702:SF3">
    <property type="entry name" value="PROTEIN TSGA"/>
    <property type="match status" value="1"/>
</dbReference>
<proteinExistence type="predicted"/>
<dbReference type="EMBL" id="JBBXJM010000004">
    <property type="protein sequence ID" value="KAL1408565.1"/>
    <property type="molecule type" value="Genomic_DNA"/>
</dbReference>
<feature type="transmembrane region" description="Helical" evidence="4">
    <location>
        <begin position="283"/>
        <end position="302"/>
    </location>
</feature>
<dbReference type="GeneID" id="95986421"/>
<dbReference type="Gene3D" id="1.20.1250.20">
    <property type="entry name" value="MFS general substrate transporter like domains"/>
    <property type="match status" value="2"/>
</dbReference>
<protein>
    <recommendedName>
        <fullName evidence="5">Major facilitator superfamily (MFS) profile domain-containing protein</fullName>
    </recommendedName>
</protein>
<keyword evidence="4" id="KW-0472">Membrane</keyword>
<evidence type="ECO:0000259" key="5">
    <source>
        <dbReference type="PROSITE" id="PS50850"/>
    </source>
</evidence>
<feature type="domain" description="Major facilitator superfamily (MFS) profile" evidence="5">
    <location>
        <begin position="26"/>
        <end position="462"/>
    </location>
</feature>
<feature type="transmembrane region" description="Helical" evidence="4">
    <location>
        <begin position="334"/>
        <end position="355"/>
    </location>
</feature>
<evidence type="ECO:0000313" key="6">
    <source>
        <dbReference type="EMBL" id="KAL1408565.1"/>
    </source>
</evidence>
<keyword evidence="7" id="KW-1185">Reference proteome</keyword>
<dbReference type="InterPro" id="IPR011701">
    <property type="entry name" value="MFS"/>
</dbReference>
<feature type="transmembrane region" description="Helical" evidence="4">
    <location>
        <begin position="198"/>
        <end position="217"/>
    </location>
</feature>
<feature type="transmembrane region" description="Helical" evidence="4">
    <location>
        <begin position="367"/>
        <end position="388"/>
    </location>
</feature>
<keyword evidence="4" id="KW-1133">Transmembrane helix</keyword>
<evidence type="ECO:0000256" key="3">
    <source>
        <dbReference type="SAM" id="MobiDB-lite"/>
    </source>
</evidence>
<dbReference type="InterPro" id="IPR020846">
    <property type="entry name" value="MFS_dom"/>
</dbReference>
<organism evidence="6 7">
    <name type="scientific">Vanrija albida</name>
    <dbReference type="NCBI Taxonomy" id="181172"/>
    <lineage>
        <taxon>Eukaryota</taxon>
        <taxon>Fungi</taxon>
        <taxon>Dikarya</taxon>
        <taxon>Basidiomycota</taxon>
        <taxon>Agaricomycotina</taxon>
        <taxon>Tremellomycetes</taxon>
        <taxon>Trichosporonales</taxon>
        <taxon>Trichosporonaceae</taxon>
        <taxon>Vanrija</taxon>
    </lineage>
</organism>
<feature type="transmembrane region" description="Helical" evidence="4">
    <location>
        <begin position="246"/>
        <end position="271"/>
    </location>
</feature>
<comment type="subcellular location">
    <subcellularLocation>
        <location evidence="1">Cell inner membrane</location>
        <topology evidence="1">Multi-pass membrane protein</topology>
    </subcellularLocation>
</comment>
<dbReference type="SUPFAM" id="SSF103473">
    <property type="entry name" value="MFS general substrate transporter"/>
    <property type="match status" value="1"/>
</dbReference>
<name>A0ABR3Q1I4_9TREE</name>
<feature type="transmembrane region" description="Helical" evidence="4">
    <location>
        <begin position="64"/>
        <end position="82"/>
    </location>
</feature>
<feature type="transmembrane region" description="Helical" evidence="4">
    <location>
        <begin position="309"/>
        <end position="328"/>
    </location>
</feature>
<gene>
    <name evidence="6" type="ORF">Q8F55_005378</name>
</gene>
<evidence type="ECO:0000256" key="1">
    <source>
        <dbReference type="ARBA" id="ARBA00004429"/>
    </source>
</evidence>
<keyword evidence="4" id="KW-0812">Transmembrane</keyword>
<keyword evidence="2" id="KW-1003">Cell membrane</keyword>
<sequence>MPSGASGNATANPFKVGLFPWHFLTAFILVTSLFFLWGFAYGLLDVLNKHFQNVLGITKLKSTGLQVAYFGFGYFCFSPVAGEVMKRRGYKFTIVMGLGLFSLGAIMFWPCAKFSMTSNNKNAVFGGFVVCTGVIASGLASLEVAANSYISVMPPVSVSSFRLQLSQAFNGVAQFAGPFIAAKYFFRGENANNLTNVQWVYLAVAIVGVILALLFIFTKLPEVEEADLVADELQERRPLWRETRAITGFITQFFYVAAQVTIGTLFLNYTHDAGFEDHRGSELLSYALILFTVGRFLGVALLAVIAAPVLLGIYAAIAVVVAILIATLHGTAGVAMIMLIMFFESIMFPIIFALATKNLGYNTRRGSSLVIMAIVGGAVYPPCQAAIADRWNTHVSFWIIVPNFIIIAVWSVYIWHIDGRHFTTSSEAQAVRDDESNRGVGSGEEGFDDVKAGAEIEHREKY</sequence>
<dbReference type="RefSeq" id="XP_069208509.1">
    <property type="nucleotide sequence ID" value="XM_069353867.1"/>
</dbReference>
<dbReference type="PROSITE" id="PS50850">
    <property type="entry name" value="MFS"/>
    <property type="match status" value="1"/>
</dbReference>
<feature type="transmembrane region" description="Helical" evidence="4">
    <location>
        <begin position="21"/>
        <end position="44"/>
    </location>
</feature>
<dbReference type="InterPro" id="IPR050375">
    <property type="entry name" value="MFS_TsgA-like"/>
</dbReference>
<reference evidence="6 7" key="1">
    <citation type="submission" date="2023-08" db="EMBL/GenBank/DDBJ databases">
        <title>Annotated Genome Sequence of Vanrija albida AlHP1.</title>
        <authorList>
            <person name="Herzog R."/>
        </authorList>
    </citation>
    <scope>NUCLEOTIDE SEQUENCE [LARGE SCALE GENOMIC DNA]</scope>
    <source>
        <strain evidence="6 7">AlHP1</strain>
    </source>
</reference>
<feature type="transmembrane region" description="Helical" evidence="4">
    <location>
        <begin position="394"/>
        <end position="415"/>
    </location>
</feature>
<feature type="transmembrane region" description="Helical" evidence="4">
    <location>
        <begin position="94"/>
        <end position="112"/>
    </location>
</feature>
<feature type="region of interest" description="Disordered" evidence="3">
    <location>
        <begin position="433"/>
        <end position="462"/>
    </location>
</feature>
<dbReference type="PANTHER" id="PTHR43702">
    <property type="entry name" value="L-FUCOSE-PROTON SYMPORTER"/>
    <property type="match status" value="1"/>
</dbReference>
<dbReference type="Pfam" id="PF07690">
    <property type="entry name" value="MFS_1"/>
    <property type="match status" value="1"/>
</dbReference>
<evidence type="ECO:0000256" key="2">
    <source>
        <dbReference type="ARBA" id="ARBA00022475"/>
    </source>
</evidence>
<dbReference type="InterPro" id="IPR036259">
    <property type="entry name" value="MFS_trans_sf"/>
</dbReference>
<dbReference type="Proteomes" id="UP001565368">
    <property type="component" value="Unassembled WGS sequence"/>
</dbReference>
<evidence type="ECO:0000256" key="4">
    <source>
        <dbReference type="SAM" id="Phobius"/>
    </source>
</evidence>
<feature type="compositionally biased region" description="Basic and acidic residues" evidence="3">
    <location>
        <begin position="448"/>
        <end position="462"/>
    </location>
</feature>
<evidence type="ECO:0000313" key="7">
    <source>
        <dbReference type="Proteomes" id="UP001565368"/>
    </source>
</evidence>
<comment type="caution">
    <text evidence="6">The sequence shown here is derived from an EMBL/GenBank/DDBJ whole genome shotgun (WGS) entry which is preliminary data.</text>
</comment>